<gene>
    <name evidence="1" type="ordered locus">Rmet_6101</name>
</gene>
<dbReference type="Proteomes" id="UP000002429">
    <property type="component" value="Plasmid pMOL30"/>
</dbReference>
<dbReference type="EMBL" id="CP000354">
    <property type="protein sequence ID" value="ABF12960.1"/>
    <property type="molecule type" value="Genomic_DNA"/>
</dbReference>
<evidence type="ECO:0000313" key="1">
    <source>
        <dbReference type="EMBL" id="ABF12960.1"/>
    </source>
</evidence>
<protein>
    <submittedName>
        <fullName evidence="1">Uncharacterized protein</fullName>
    </submittedName>
</protein>
<proteinExistence type="predicted"/>
<dbReference type="AlphaFoldDB" id="Q1LA66"/>
<dbReference type="KEGG" id="rme:Rmet_6101"/>
<keyword evidence="2" id="KW-1185">Reference proteome</keyword>
<geneLocation type="plasmid" evidence="1 2">
    <name>pMOL30</name>
</geneLocation>
<sequence>MVAETQSPSSCAGRRGRLGERAVTDPSYHTRKQPFSVVSLTASSLWDQSNMATLDLIGVAIQFKDWEKPWTFYSVVLDHISHDSDDRAIFERIWAEACRPEHWQYVDISKCSDACDHGLEIGFSWLPEEARVQFVRAASFQWK</sequence>
<accession>Q1LA66</accession>
<keyword evidence="1" id="KW-0614">Plasmid</keyword>
<evidence type="ECO:0000313" key="2">
    <source>
        <dbReference type="Proteomes" id="UP000002429"/>
    </source>
</evidence>
<name>Q1LA66_CUPMC</name>
<organism evidence="1 2">
    <name type="scientific">Cupriavidus metallidurans (strain ATCC 43123 / DSM 2839 / NBRC 102507 / CH34)</name>
    <name type="common">Ralstonia metallidurans</name>
    <dbReference type="NCBI Taxonomy" id="266264"/>
    <lineage>
        <taxon>Bacteria</taxon>
        <taxon>Pseudomonadati</taxon>
        <taxon>Pseudomonadota</taxon>
        <taxon>Betaproteobacteria</taxon>
        <taxon>Burkholderiales</taxon>
        <taxon>Burkholderiaceae</taxon>
        <taxon>Cupriavidus</taxon>
    </lineage>
</organism>
<reference evidence="2" key="1">
    <citation type="journal article" date="2010" name="PLoS ONE">
        <title>The complete genome sequence of Cupriavidus metallidurans strain CH34, a master survivalist in harsh and anthropogenic environments.</title>
        <authorList>
            <person name="Janssen P.J."/>
            <person name="Van Houdt R."/>
            <person name="Moors H."/>
            <person name="Monsieurs P."/>
            <person name="Morin N."/>
            <person name="Michaux A."/>
            <person name="Benotmane M.A."/>
            <person name="Leys N."/>
            <person name="Vallaeys T."/>
            <person name="Lapidus A."/>
            <person name="Monchy S."/>
            <person name="Medigue C."/>
            <person name="Taghavi S."/>
            <person name="McCorkle S."/>
            <person name="Dunn J."/>
            <person name="van der Lelie D."/>
            <person name="Mergeay M."/>
        </authorList>
    </citation>
    <scope>NUCLEOTIDE SEQUENCE [LARGE SCALE GENOMIC DNA]</scope>
    <source>
        <strain evidence="2">ATCC 43123 / DSM 2839 / NBRC 102507 / CH34</strain>
    </source>
</reference>
<dbReference type="HOGENOM" id="CLU_1815062_0_0_4"/>